<keyword evidence="1" id="KW-0812">Transmembrane</keyword>
<dbReference type="Pfam" id="PF06851">
    <property type="entry name" value="DUF1247"/>
    <property type="match status" value="1"/>
</dbReference>
<evidence type="ECO:0000313" key="2">
    <source>
        <dbReference type="EMBL" id="BAX08895.1"/>
    </source>
</evidence>
<keyword evidence="1" id="KW-1133">Transmembrane helix</keyword>
<feature type="transmembrane region" description="Helical" evidence="1">
    <location>
        <begin position="6"/>
        <end position="22"/>
    </location>
</feature>
<protein>
    <submittedName>
        <fullName evidence="2">Uncharacterized protein</fullName>
    </submittedName>
</protein>
<keyword evidence="1" id="KW-0472">Membrane</keyword>
<evidence type="ECO:0000256" key="1">
    <source>
        <dbReference type="SAM" id="Phobius"/>
    </source>
</evidence>
<reference evidence="2" key="1">
    <citation type="submission" date="2016-11" db="EMBL/GenBank/DDBJ databases">
        <title>Comparative analyses of deletion mutations and their pathological effects of nucleopolyhedroviruses isolated from saturniid wild silkworms.</title>
        <authorList>
            <person name="Sasaki K."/>
            <person name="Huang Y."/>
            <person name="Shi M."/>
            <person name="Wang X."/>
            <person name="Kajiura Z."/>
            <person name="Kobayashi J."/>
        </authorList>
    </citation>
    <scope>NUCLEOTIDE SEQUENCE</scope>
    <source>
        <strain evidence="2">Liaoning</strain>
    </source>
</reference>
<organism evidence="2">
    <name type="scientific">Antheraea pernyi nuclear polyhedrosis virus</name>
    <name type="common">ApNPV</name>
    <dbReference type="NCBI Taxonomy" id="161494"/>
    <lineage>
        <taxon>Viruses</taxon>
        <taxon>Viruses incertae sedis</taxon>
        <taxon>Naldaviricetes</taxon>
        <taxon>Lefavirales</taxon>
        <taxon>Baculoviridae</taxon>
        <taxon>Alphabaculovirus</taxon>
        <taxon>Alphabaculovirus anpernyi</taxon>
    </lineage>
</organism>
<organismHost>
    <name type="scientific">Antheraea pernyi</name>
    <name type="common">Chinese oak silk moth</name>
    <name type="synonym">Bombyx pernyi</name>
    <dbReference type="NCBI Taxonomy" id="7119"/>
</organismHost>
<sequence>MQRGLLLYVVVGHGFGVLQLFARINKPLLVHRHALFVGNLLLHLAHSVAGLRFHGDGFSSQRFNKNLHFVALLMTAALASNGFKHQLARLVHERAQRGYERDVRRLADELKARGVPAGQLGDALENMGRQSQLLADVVRDDDEFRVVQRRDLSQNTIDYLNRLQHDKLFCCRLCYSHADWLWCEFHKTHAYRGPRDMNVDAYVDHLNSDMGVVELVEEYYHYLSSCNDKRNAKRALVMLTNFESLSDLLANYNYPADDADTVTFELMDFD</sequence>
<dbReference type="EMBL" id="LC194889">
    <property type="protein sequence ID" value="BAX08895.1"/>
    <property type="molecule type" value="Genomic_DNA"/>
</dbReference>
<accession>A0A1V1G9V6</accession>
<gene>
    <name evidence="2" type="primary">ORF126</name>
</gene>
<dbReference type="InterPro" id="IPR009657">
    <property type="entry name" value="Protein_Ac34"/>
</dbReference>
<proteinExistence type="predicted"/>
<name>A0A1V1G9V6_NPVAP</name>